<sequence>MNVNQLSQRLAVVANYLPEEAYFADIGSDHAYLPCYVCLNDPKARAVAGEVNQGPYESALKEVKKHALNERIDVRLGDGLDVVEPEEIKQVVIAGMGGPLIRDILEQGRNKLFAVNRIITQPNIDSRSVRKWYYDHGYALVDEAIVEEGGHIYEILVAEKGEADSAYQKDKLEKQMWLGPFLIERRPDAFLNKCKEEHKKKMYIINQMKQASLPDEEKLKQHQKELYWLEEVLHNE</sequence>
<reference evidence="2" key="1">
    <citation type="submission" date="2016-10" db="EMBL/GenBank/DDBJ databases">
        <authorList>
            <person name="Varghese N."/>
            <person name="Submissions S."/>
        </authorList>
    </citation>
    <scope>NUCLEOTIDE SEQUENCE [LARGE SCALE GENOMIC DNA]</scope>
    <source>
        <strain evidence="2">CGMCC 1.3704</strain>
    </source>
</reference>
<dbReference type="GO" id="GO:0032259">
    <property type="term" value="P:methylation"/>
    <property type="evidence" value="ECO:0007669"/>
    <property type="project" value="UniProtKB-KW"/>
</dbReference>
<organism evidence="1 2">
    <name type="scientific">Halobacillus dabanensis</name>
    <dbReference type="NCBI Taxonomy" id="240302"/>
    <lineage>
        <taxon>Bacteria</taxon>
        <taxon>Bacillati</taxon>
        <taxon>Bacillota</taxon>
        <taxon>Bacilli</taxon>
        <taxon>Bacillales</taxon>
        <taxon>Bacillaceae</taxon>
        <taxon>Halobacillus</taxon>
    </lineage>
</organism>
<accession>A0A1I3PFG6</accession>
<dbReference type="Gene3D" id="3.40.50.150">
    <property type="entry name" value="Vaccinia Virus protein VP39"/>
    <property type="match status" value="1"/>
</dbReference>
<dbReference type="SUPFAM" id="SSF53335">
    <property type="entry name" value="S-adenosyl-L-methionine-dependent methyltransferases"/>
    <property type="match status" value="1"/>
</dbReference>
<keyword evidence="2" id="KW-1185">Reference proteome</keyword>
<gene>
    <name evidence="1" type="ORF">SAMN04487936_101296</name>
</gene>
<evidence type="ECO:0000313" key="2">
    <source>
        <dbReference type="Proteomes" id="UP000183557"/>
    </source>
</evidence>
<proteinExistence type="predicted"/>
<dbReference type="EMBL" id="FOSB01000001">
    <property type="protein sequence ID" value="SFJ20087.1"/>
    <property type="molecule type" value="Genomic_DNA"/>
</dbReference>
<dbReference type="PANTHER" id="PTHR38451:SF1">
    <property type="entry name" value="TRNA (ADENINE(22)-N(1))-METHYLTRANSFERASE"/>
    <property type="match status" value="1"/>
</dbReference>
<dbReference type="OrthoDB" id="5881184at2"/>
<dbReference type="PANTHER" id="PTHR38451">
    <property type="entry name" value="TRNA (ADENINE(22)-N(1))-METHYLTRANSFERASE"/>
    <property type="match status" value="1"/>
</dbReference>
<dbReference type="Proteomes" id="UP000183557">
    <property type="component" value="Unassembled WGS sequence"/>
</dbReference>
<dbReference type="PIRSF" id="PIRSF018637">
    <property type="entry name" value="TrmK"/>
    <property type="match status" value="1"/>
</dbReference>
<keyword evidence="1" id="KW-0489">Methyltransferase</keyword>
<dbReference type="Pfam" id="PF04816">
    <property type="entry name" value="TrmK"/>
    <property type="match status" value="1"/>
</dbReference>
<keyword evidence="1" id="KW-0808">Transferase</keyword>
<name>A0A1I3PFG6_HALDA</name>
<dbReference type="AlphaFoldDB" id="A0A1I3PFG6"/>
<dbReference type="RefSeq" id="WP_075034775.1">
    <property type="nucleotide sequence ID" value="NZ_FOSB01000001.1"/>
</dbReference>
<protein>
    <submittedName>
        <fullName evidence="1">tRNA (Adenine22-N1)-methyltransferase</fullName>
    </submittedName>
</protein>
<dbReference type="InterPro" id="IPR029063">
    <property type="entry name" value="SAM-dependent_MTases_sf"/>
</dbReference>
<dbReference type="Gene3D" id="1.10.287.1890">
    <property type="match status" value="1"/>
</dbReference>
<dbReference type="GO" id="GO:0160105">
    <property type="term" value="F:tRNA (adenine(22)-N1)-methyltransferase activity"/>
    <property type="evidence" value="ECO:0007669"/>
    <property type="project" value="InterPro"/>
</dbReference>
<evidence type="ECO:0000313" key="1">
    <source>
        <dbReference type="EMBL" id="SFJ20087.1"/>
    </source>
</evidence>
<dbReference type="InterPro" id="IPR006901">
    <property type="entry name" value="TrmK"/>
</dbReference>